<dbReference type="InterPro" id="IPR001810">
    <property type="entry name" value="F-box_dom"/>
</dbReference>
<sequence length="1313" mass="147280">MSDALSTLTAFYSDVSTQFGNPILALHTDNGKESDNLAFRTFLSHHGTIFCLTCPYTSQQNGRAEHVLRTLNDYVRTLLFHANVPPHFWLDALATASVLLNLRPYRPQWNYAPHYLLFGTPPSYDGLRILGAFAILALPTPLLTNSHLVLSLASSSATPATPRDIGDTIPSPIATIDPLHLWVISTPSPQAHPVPPAASAPVAGPITRTCTGVFRLSSRYVVDDYVHAVSTSEPSPLSSSVRAALRDPLWMPAMQEDFDALLRNRTWQLVPCLRHANVITGKWVFKHKLRLDGTLDRYKARWVVRGFRQHAGIDFTDTFAPVVKPGTIRTVLHLAVSCAWPVHQMDVSNAFLHGHLEEQVFCQFVEPALPDHACLLSRYLYGLKQAPRAWYQRITAFLHQLGFRSTRSDASLFVYHQGPDTGYLLLNVDDIILTAYLDWALKMHSNRANYITPWEVKKRRRMHMANAQDSCGASIPYEMIIEVLQWLPVKSVFRFRAVCRSWAKLLSSDEFSRLHMTAAKVARRQAPPPKLLYISPTTTFDSTAVYSCPFSPSSSSGRPRDRGDLLFTIDGARGNCVEVVTPMPCRGLTLLYDAIGAAFYICNAATRAATRLPASTEERAARSAAGLGFDAQTDEYKVVRLINRLSHQQDLVWCEIYTPGGRSGDRWRPPAGGVPLSLHQFVYAAVTNAELNKLPPVFANGCLHWLMRPASFTTTPSVAVVSFSVTEETFTCLRSPPFWVPGAPPIRHGLSGEQLVEMDDQLCLVRDTRNTILYANVLEIWKLPDYSSGDWLLSHRINLSSHLARDLRESQILRVIGCFGINSSSPRKKIVITTSKHKIFDEYQKMVHTYDPRSEALETILSIMETHSTPYYGPPSSRFSFIQDTLAPVHKTDEEIALSSDLAKVTGEILLRLPAKAVIHSKFVCKQWFRLIESDNFIQSYFQHKNMDKRPKVMLVVKGTGQLGFSFAPLNKCLQEAPSNSTLLDTKVVCSKPCHGLNLVSTEMNDYLCNPCTGFHKGYSLGPNFLQRMPKAEEHAFTVGNKNIGLTFDPLTQQHVFVAIFYRQKDFKSRQYDLTCRLRLCDSRDRPQPSSVPPLPVNDMPPAYVEGMLYWMSEPRLGQSCEWNIVSFNLATRIFDVVACPSWFARWNSRNRCRAFVVELVGLLCAALADPMAEKLDVWKLEHGQWGRAFTIHLEAYPDYSLKTSVVVPLALDPAYGKVLLNTGRKIGLYDPINQTIRSLYSLDQVLVARSTSPHHKFLDTPSTSSGNSSTCSKEDSAAEMNSMDSKMIPSVPMLYEESLASYTRVAKKQLLW</sequence>
<dbReference type="Gene3D" id="1.20.1280.50">
    <property type="match status" value="1"/>
</dbReference>
<dbReference type="STRING" id="4572.M7ZDC8"/>
<feature type="region of interest" description="Disordered" evidence="1">
    <location>
        <begin position="1258"/>
        <end position="1280"/>
    </location>
</feature>
<gene>
    <name evidence="2" type="ORF">TRIUR3_15134</name>
</gene>
<accession>M7ZDC8</accession>
<dbReference type="InterPro" id="IPR012337">
    <property type="entry name" value="RNaseH-like_sf"/>
</dbReference>
<dbReference type="PANTHER" id="PTHR31672">
    <property type="entry name" value="BNACNNG10540D PROTEIN"/>
    <property type="match status" value="1"/>
</dbReference>
<dbReference type="PROSITE" id="PS50181">
    <property type="entry name" value="FBOX"/>
    <property type="match status" value="1"/>
</dbReference>
<dbReference type="GO" id="GO:0015074">
    <property type="term" value="P:DNA integration"/>
    <property type="evidence" value="ECO:0007669"/>
    <property type="project" value="InterPro"/>
</dbReference>
<evidence type="ECO:0000256" key="1">
    <source>
        <dbReference type="SAM" id="MobiDB-lite"/>
    </source>
</evidence>
<proteinExistence type="predicted"/>
<dbReference type="InterPro" id="IPR017451">
    <property type="entry name" value="F-box-assoc_interact_dom"/>
</dbReference>
<dbReference type="SUPFAM" id="SSF56672">
    <property type="entry name" value="DNA/RNA polymerases"/>
    <property type="match status" value="1"/>
</dbReference>
<dbReference type="PROSITE" id="PS50994">
    <property type="entry name" value="INTEGRASE"/>
    <property type="match status" value="1"/>
</dbReference>
<reference evidence="2" key="1">
    <citation type="journal article" date="2013" name="Nature">
        <title>Draft genome of the wheat A-genome progenitor Triticum urartu.</title>
        <authorList>
            <person name="Ling H.Q."/>
            <person name="Zhao S."/>
            <person name="Liu D."/>
            <person name="Wang J."/>
            <person name="Sun H."/>
            <person name="Zhang C."/>
            <person name="Fan H."/>
            <person name="Li D."/>
            <person name="Dong L."/>
            <person name="Tao Y."/>
            <person name="Gao C."/>
            <person name="Wu H."/>
            <person name="Li Y."/>
            <person name="Cui Y."/>
            <person name="Guo X."/>
            <person name="Zheng S."/>
            <person name="Wang B."/>
            <person name="Yu K."/>
            <person name="Liang Q."/>
            <person name="Yang W."/>
            <person name="Lou X."/>
            <person name="Chen J."/>
            <person name="Feng M."/>
            <person name="Jian J."/>
            <person name="Zhang X."/>
            <person name="Luo G."/>
            <person name="Jiang Y."/>
            <person name="Liu J."/>
            <person name="Wang Z."/>
            <person name="Sha Y."/>
            <person name="Zhang B."/>
            <person name="Wu H."/>
            <person name="Tang D."/>
            <person name="Shen Q."/>
            <person name="Xue P."/>
            <person name="Zou S."/>
            <person name="Wang X."/>
            <person name="Liu X."/>
            <person name="Wang F."/>
            <person name="Yang Y."/>
            <person name="An X."/>
            <person name="Dong Z."/>
            <person name="Zhang K."/>
            <person name="Zhang X."/>
            <person name="Luo M.C."/>
            <person name="Dvorak J."/>
            <person name="Tong Y."/>
            <person name="Wang J."/>
            <person name="Yang H."/>
            <person name="Li Z."/>
            <person name="Wang D."/>
            <person name="Zhang A."/>
            <person name="Wang J."/>
        </authorList>
    </citation>
    <scope>NUCLEOTIDE SEQUENCE</scope>
</reference>
<dbReference type="Gene3D" id="3.30.420.10">
    <property type="entry name" value="Ribonuclease H-like superfamily/Ribonuclease H"/>
    <property type="match status" value="1"/>
</dbReference>
<dbReference type="InterPro" id="IPR036047">
    <property type="entry name" value="F-box-like_dom_sf"/>
</dbReference>
<dbReference type="Pfam" id="PF00646">
    <property type="entry name" value="F-box"/>
    <property type="match status" value="2"/>
</dbReference>
<dbReference type="PANTHER" id="PTHR31672:SF2">
    <property type="entry name" value="F-BOX DOMAIN-CONTAINING PROTEIN"/>
    <property type="match status" value="1"/>
</dbReference>
<dbReference type="InterPro" id="IPR050796">
    <property type="entry name" value="SCF_F-box_component"/>
</dbReference>
<dbReference type="SUPFAM" id="SSF81383">
    <property type="entry name" value="F-box domain"/>
    <property type="match status" value="2"/>
</dbReference>
<dbReference type="InterPro" id="IPR001584">
    <property type="entry name" value="Integrase_cat-core"/>
</dbReference>
<dbReference type="OMA" id="PWEVKKR"/>
<dbReference type="InterPro" id="IPR036397">
    <property type="entry name" value="RNaseH_sf"/>
</dbReference>
<dbReference type="GO" id="GO:0003676">
    <property type="term" value="F:nucleic acid binding"/>
    <property type="evidence" value="ECO:0007669"/>
    <property type="project" value="InterPro"/>
</dbReference>
<dbReference type="Pfam" id="PF07727">
    <property type="entry name" value="RVT_2"/>
    <property type="match status" value="1"/>
</dbReference>
<dbReference type="eggNOG" id="KOG0017">
    <property type="taxonomic scope" value="Eukaryota"/>
</dbReference>
<dbReference type="SUPFAM" id="SSF53098">
    <property type="entry name" value="Ribonuclease H-like"/>
    <property type="match status" value="1"/>
</dbReference>
<dbReference type="InterPro" id="IPR013103">
    <property type="entry name" value="RVT_2"/>
</dbReference>
<evidence type="ECO:0000313" key="2">
    <source>
        <dbReference type="EMBL" id="EMS57641.1"/>
    </source>
</evidence>
<organism evidence="2">
    <name type="scientific">Triticum urartu</name>
    <name type="common">Red wild einkorn</name>
    <name type="synonym">Crithodium urartu</name>
    <dbReference type="NCBI Taxonomy" id="4572"/>
    <lineage>
        <taxon>Eukaryota</taxon>
        <taxon>Viridiplantae</taxon>
        <taxon>Streptophyta</taxon>
        <taxon>Embryophyta</taxon>
        <taxon>Tracheophyta</taxon>
        <taxon>Spermatophyta</taxon>
        <taxon>Magnoliopsida</taxon>
        <taxon>Liliopsida</taxon>
        <taxon>Poales</taxon>
        <taxon>Poaceae</taxon>
        <taxon>BOP clade</taxon>
        <taxon>Pooideae</taxon>
        <taxon>Triticodae</taxon>
        <taxon>Triticeae</taxon>
        <taxon>Triticinae</taxon>
        <taxon>Triticum</taxon>
    </lineage>
</organism>
<dbReference type="NCBIfam" id="TIGR01640">
    <property type="entry name" value="F_box_assoc_1"/>
    <property type="match status" value="1"/>
</dbReference>
<name>M7ZDC8_TRIUA</name>
<dbReference type="EMBL" id="KD142439">
    <property type="protein sequence ID" value="EMS57641.1"/>
    <property type="molecule type" value="Genomic_DNA"/>
</dbReference>
<dbReference type="InterPro" id="IPR013187">
    <property type="entry name" value="F-box-assoc_dom_typ3"/>
</dbReference>
<feature type="compositionally biased region" description="Low complexity" evidence="1">
    <location>
        <begin position="1261"/>
        <end position="1272"/>
    </location>
</feature>
<dbReference type="InterPro" id="IPR043502">
    <property type="entry name" value="DNA/RNA_pol_sf"/>
</dbReference>
<dbReference type="CDD" id="cd22157">
    <property type="entry name" value="F-box_AtFBW1-like"/>
    <property type="match status" value="1"/>
</dbReference>
<dbReference type="Pfam" id="PF08268">
    <property type="entry name" value="FBA_3"/>
    <property type="match status" value="1"/>
</dbReference>
<protein>
    <submittedName>
        <fullName evidence="2">Retrovirus-related Pol polyprotein from transposon TNT 1-94</fullName>
    </submittedName>
</protein>
<dbReference type="SMART" id="SM00256">
    <property type="entry name" value="FBOX"/>
    <property type="match status" value="2"/>
</dbReference>